<evidence type="ECO:0000313" key="2">
    <source>
        <dbReference type="EMBL" id="GFH45516.1"/>
    </source>
</evidence>
<reference evidence="2 3" key="1">
    <citation type="journal article" date="2021" name="Sci. Rep.">
        <title>The genome of the diatom Chaetoceros tenuissimus carries an ancient integrated fragment of an extant virus.</title>
        <authorList>
            <person name="Hongo Y."/>
            <person name="Kimura K."/>
            <person name="Takaki Y."/>
            <person name="Yoshida Y."/>
            <person name="Baba S."/>
            <person name="Kobayashi G."/>
            <person name="Nagasaki K."/>
            <person name="Hano T."/>
            <person name="Tomaru Y."/>
        </authorList>
    </citation>
    <scope>NUCLEOTIDE SEQUENCE [LARGE SCALE GENOMIC DNA]</scope>
    <source>
        <strain evidence="2 3">NIES-3715</strain>
    </source>
</reference>
<protein>
    <recommendedName>
        <fullName evidence="4">PLAC8 family protein</fullName>
    </recommendedName>
</protein>
<keyword evidence="1" id="KW-1133">Transmembrane helix</keyword>
<keyword evidence="1" id="KW-0472">Membrane</keyword>
<evidence type="ECO:0000256" key="1">
    <source>
        <dbReference type="SAM" id="Phobius"/>
    </source>
</evidence>
<dbReference type="AlphaFoldDB" id="A0AAD3CIK9"/>
<comment type="caution">
    <text evidence="2">The sequence shown here is derived from an EMBL/GenBank/DDBJ whole genome shotgun (WGS) entry which is preliminary data.</text>
</comment>
<feature type="transmembrane region" description="Helical" evidence="1">
    <location>
        <begin position="47"/>
        <end position="73"/>
    </location>
</feature>
<feature type="transmembrane region" description="Helical" evidence="1">
    <location>
        <begin position="165"/>
        <end position="182"/>
    </location>
</feature>
<accession>A0AAD3CIK9</accession>
<keyword evidence="3" id="KW-1185">Reference proteome</keyword>
<gene>
    <name evidence="2" type="ORF">CTEN210_01990</name>
</gene>
<proteinExistence type="predicted"/>
<name>A0AAD3CIK9_9STRA</name>
<dbReference type="Proteomes" id="UP001054902">
    <property type="component" value="Unassembled WGS sequence"/>
</dbReference>
<dbReference type="Pfam" id="PF04749">
    <property type="entry name" value="PLAC8"/>
    <property type="match status" value="1"/>
</dbReference>
<feature type="transmembrane region" description="Helical" evidence="1">
    <location>
        <begin position="135"/>
        <end position="153"/>
    </location>
</feature>
<dbReference type="InterPro" id="IPR006461">
    <property type="entry name" value="PLAC_motif_containing"/>
</dbReference>
<feature type="transmembrane region" description="Helical" evidence="1">
    <location>
        <begin position="93"/>
        <end position="114"/>
    </location>
</feature>
<keyword evidence="1" id="KW-0812">Transmembrane</keyword>
<evidence type="ECO:0000313" key="3">
    <source>
        <dbReference type="Proteomes" id="UP001054902"/>
    </source>
</evidence>
<dbReference type="EMBL" id="BLLK01000020">
    <property type="protein sequence ID" value="GFH45516.1"/>
    <property type="molecule type" value="Genomic_DNA"/>
</dbReference>
<sequence length="250" mass="27554">MVKTGEKTDEKNSYGAIPTAEPIPEDDVPLVKVVAPSDMMEGFKFRAVYDGVAFPVIVPAGGCATGQVLTVPFNPKADEMPSRFWKDDIFSCFRYGVCHPSSLLACCCPLILLGQVMTRLKLDWLARPDGDWKETFKIMVCIAVGFGVLDAILSPADSEEPCSPIYSIIMFIYTLFSVYVMMKTRKIVRENDLIGEQTCKGCEDIVCSFFCGCCTASQLARQTADYELDEGQFFTPTGLPDETVPISLNV</sequence>
<evidence type="ECO:0008006" key="4">
    <source>
        <dbReference type="Google" id="ProtNLM"/>
    </source>
</evidence>
<organism evidence="2 3">
    <name type="scientific">Chaetoceros tenuissimus</name>
    <dbReference type="NCBI Taxonomy" id="426638"/>
    <lineage>
        <taxon>Eukaryota</taxon>
        <taxon>Sar</taxon>
        <taxon>Stramenopiles</taxon>
        <taxon>Ochrophyta</taxon>
        <taxon>Bacillariophyta</taxon>
        <taxon>Coscinodiscophyceae</taxon>
        <taxon>Chaetocerotophycidae</taxon>
        <taxon>Chaetocerotales</taxon>
        <taxon>Chaetocerotaceae</taxon>
        <taxon>Chaetoceros</taxon>
    </lineage>
</organism>